<dbReference type="InterPro" id="IPR036259">
    <property type="entry name" value="MFS_trans_sf"/>
</dbReference>
<feature type="transmembrane region" description="Helical" evidence="4">
    <location>
        <begin position="366"/>
        <end position="385"/>
    </location>
</feature>
<keyword evidence="1 4" id="KW-0812">Transmembrane</keyword>
<feature type="transmembrane region" description="Helical" evidence="4">
    <location>
        <begin position="301"/>
        <end position="321"/>
    </location>
</feature>
<evidence type="ECO:0000256" key="3">
    <source>
        <dbReference type="ARBA" id="ARBA00023136"/>
    </source>
</evidence>
<feature type="transmembrane region" description="Helical" evidence="4">
    <location>
        <begin position="97"/>
        <end position="122"/>
    </location>
</feature>
<evidence type="ECO:0000256" key="1">
    <source>
        <dbReference type="ARBA" id="ARBA00022692"/>
    </source>
</evidence>
<dbReference type="Gene3D" id="1.20.1250.20">
    <property type="entry name" value="MFS general substrate transporter like domains"/>
    <property type="match status" value="1"/>
</dbReference>
<dbReference type="AlphaFoldDB" id="A0A930YWJ6"/>
<feature type="transmembrane region" description="Helical" evidence="4">
    <location>
        <begin position="12"/>
        <end position="32"/>
    </location>
</feature>
<evidence type="ECO:0000256" key="4">
    <source>
        <dbReference type="SAM" id="Phobius"/>
    </source>
</evidence>
<comment type="caution">
    <text evidence="5">The sequence shown here is derived from an EMBL/GenBank/DDBJ whole genome shotgun (WGS) entry which is preliminary data.</text>
</comment>
<keyword evidence="2 4" id="KW-1133">Transmembrane helix</keyword>
<accession>A0A930YWJ6</accession>
<feature type="transmembrane region" description="Helical" evidence="4">
    <location>
        <begin position="134"/>
        <end position="154"/>
    </location>
</feature>
<evidence type="ECO:0000256" key="2">
    <source>
        <dbReference type="ARBA" id="ARBA00022989"/>
    </source>
</evidence>
<feature type="transmembrane region" description="Helical" evidence="4">
    <location>
        <begin position="199"/>
        <end position="220"/>
    </location>
</feature>
<feature type="transmembrane region" description="Helical" evidence="4">
    <location>
        <begin position="71"/>
        <end position="91"/>
    </location>
</feature>
<gene>
    <name evidence="5" type="ORF">IC612_07525</name>
</gene>
<organism evidence="5 6">
    <name type="scientific">Planobacterium oryzisoli</name>
    <dbReference type="NCBI Taxonomy" id="2771435"/>
    <lineage>
        <taxon>Bacteria</taxon>
        <taxon>Pseudomonadati</taxon>
        <taxon>Bacteroidota</taxon>
        <taxon>Flavobacteriia</taxon>
        <taxon>Flavobacteriales</taxon>
        <taxon>Weeksellaceae</taxon>
        <taxon>Chryseobacterium group</taxon>
        <taxon>Chryseobacterium</taxon>
    </lineage>
</organism>
<protein>
    <submittedName>
        <fullName evidence="5">MFS transporter</fullName>
    </submittedName>
</protein>
<dbReference type="SUPFAM" id="SSF103473">
    <property type="entry name" value="MFS general substrate transporter"/>
    <property type="match status" value="1"/>
</dbReference>
<evidence type="ECO:0000313" key="5">
    <source>
        <dbReference type="EMBL" id="MBF5027646.1"/>
    </source>
</evidence>
<reference evidence="5" key="1">
    <citation type="submission" date="2020-11" db="EMBL/GenBank/DDBJ databases">
        <title>Genome seq and assembly of Planobacterium sp.</title>
        <authorList>
            <person name="Chhetri G."/>
        </authorList>
    </citation>
    <scope>NUCLEOTIDE SEQUENCE</scope>
    <source>
        <strain evidence="5">GCR5</strain>
    </source>
</reference>
<name>A0A930YWJ6_9FLAO</name>
<feature type="transmembrane region" description="Helical" evidence="4">
    <location>
        <begin position="160"/>
        <end position="179"/>
    </location>
</feature>
<keyword evidence="6" id="KW-1185">Reference proteome</keyword>
<feature type="transmembrane region" description="Helical" evidence="4">
    <location>
        <begin position="240"/>
        <end position="261"/>
    </location>
</feature>
<dbReference type="GO" id="GO:0022857">
    <property type="term" value="F:transmembrane transporter activity"/>
    <property type="evidence" value="ECO:0007669"/>
    <property type="project" value="InterPro"/>
</dbReference>
<feature type="transmembrane region" description="Helical" evidence="4">
    <location>
        <begin position="333"/>
        <end position="354"/>
    </location>
</feature>
<keyword evidence="3 4" id="KW-0472">Membrane</keyword>
<dbReference type="EMBL" id="JADKYY010000008">
    <property type="protein sequence ID" value="MBF5027646.1"/>
    <property type="molecule type" value="Genomic_DNA"/>
</dbReference>
<evidence type="ECO:0000313" key="6">
    <source>
        <dbReference type="Proteomes" id="UP000694480"/>
    </source>
</evidence>
<dbReference type="Proteomes" id="UP000694480">
    <property type="component" value="Unassembled WGS sequence"/>
</dbReference>
<proteinExistence type="predicted"/>
<dbReference type="Pfam" id="PF07690">
    <property type="entry name" value="MFS_1"/>
    <property type="match status" value="1"/>
</dbReference>
<feature type="transmembrane region" description="Helical" evidence="4">
    <location>
        <begin position="44"/>
        <end position="64"/>
    </location>
</feature>
<dbReference type="InterPro" id="IPR011701">
    <property type="entry name" value="MFS"/>
</dbReference>
<feature type="transmembrane region" description="Helical" evidence="4">
    <location>
        <begin position="273"/>
        <end position="295"/>
    </location>
</feature>
<dbReference type="RefSeq" id="WP_194739572.1">
    <property type="nucleotide sequence ID" value="NZ_JADKYY010000008.1"/>
</dbReference>
<sequence>MALKKTTHYPLILVFLIFSMLLNCMGIIIIQFSEQNISYGGLGLLEAFKDLPIAVSSLVLVNVIARVGAKWSLYFALGFAALCCLVIPFVGEFWFMKIWFALIGVGFAVGKMATFSLLRFNFKSSALASVMNQVEASFMFGIFFVNIGFGWLISSSLSEYWMFGFWGIAALCLLTMYLLRTTGYRQVHEPPTATALTGFLGLLKGPTLVFLLIMMLIVFTEQCLNSWLPAFYRANFSVSSGFALQSSAFLALFSFVGRYLTSKIIHRFHWFTYVRFCMAVVALVLLLMFFSLHYFPNNSSYLVFLIPSIGLFLSPLYPVVNSRMLSGYDEKKVGVLISGLVIFSSLGSSLGSIYISVAFHWNISEFYPLFVLGSLTLLFILTLHFKKIIISN</sequence>